<dbReference type="SUPFAM" id="SSF46589">
    <property type="entry name" value="tRNA-binding arm"/>
    <property type="match status" value="1"/>
</dbReference>
<evidence type="ECO:0000256" key="4">
    <source>
        <dbReference type="ARBA" id="ARBA00022490"/>
    </source>
</evidence>
<evidence type="ECO:0000256" key="8">
    <source>
        <dbReference type="ARBA" id="ARBA00022917"/>
    </source>
</evidence>
<dbReference type="HAMAP" id="MF_00176">
    <property type="entry name" value="Ser_tRNA_synth_type1"/>
    <property type="match status" value="1"/>
</dbReference>
<evidence type="ECO:0000259" key="14">
    <source>
        <dbReference type="PROSITE" id="PS50862"/>
    </source>
</evidence>
<dbReference type="Proteomes" id="UP001058569">
    <property type="component" value="Chromosome"/>
</dbReference>
<comment type="catalytic activity">
    <reaction evidence="10 12">
        <text>tRNA(Sec) + L-serine + ATP = L-seryl-tRNA(Sec) + AMP + diphosphate + H(+)</text>
        <dbReference type="Rhea" id="RHEA:42580"/>
        <dbReference type="Rhea" id="RHEA-COMP:9742"/>
        <dbReference type="Rhea" id="RHEA-COMP:10128"/>
        <dbReference type="ChEBI" id="CHEBI:15378"/>
        <dbReference type="ChEBI" id="CHEBI:30616"/>
        <dbReference type="ChEBI" id="CHEBI:33019"/>
        <dbReference type="ChEBI" id="CHEBI:33384"/>
        <dbReference type="ChEBI" id="CHEBI:78442"/>
        <dbReference type="ChEBI" id="CHEBI:78533"/>
        <dbReference type="ChEBI" id="CHEBI:456215"/>
        <dbReference type="EC" id="6.1.1.11"/>
    </reaction>
</comment>
<dbReference type="InterPro" id="IPR015866">
    <property type="entry name" value="Ser-tRNA-synth_1_N"/>
</dbReference>
<feature type="binding site" evidence="12">
    <location>
        <position position="284"/>
    </location>
    <ligand>
        <name>L-serine</name>
        <dbReference type="ChEBI" id="CHEBI:33384"/>
    </ligand>
</feature>
<feature type="coiled-coil region" evidence="13">
    <location>
        <begin position="69"/>
        <end position="103"/>
    </location>
</feature>
<evidence type="ECO:0000256" key="10">
    <source>
        <dbReference type="ARBA" id="ARBA00047929"/>
    </source>
</evidence>
<dbReference type="Pfam" id="PF00587">
    <property type="entry name" value="tRNA-synt_2b"/>
    <property type="match status" value="1"/>
</dbReference>
<dbReference type="Gene3D" id="1.10.287.40">
    <property type="entry name" value="Serine-tRNA synthetase, tRNA binding domain"/>
    <property type="match status" value="1"/>
</dbReference>
<keyword evidence="6 12" id="KW-0547">Nucleotide-binding</keyword>
<dbReference type="RefSeq" id="WP_256553233.1">
    <property type="nucleotide sequence ID" value="NZ_CP101806.1"/>
</dbReference>
<evidence type="ECO:0000256" key="6">
    <source>
        <dbReference type="ARBA" id="ARBA00022741"/>
    </source>
</evidence>
<organism evidence="15 16">
    <name type="scientific">Mycoplasmopsis caviae</name>
    <dbReference type="NCBI Taxonomy" id="55603"/>
    <lineage>
        <taxon>Bacteria</taxon>
        <taxon>Bacillati</taxon>
        <taxon>Mycoplasmatota</taxon>
        <taxon>Mycoplasmoidales</taxon>
        <taxon>Metamycoplasmataceae</taxon>
        <taxon>Mycoplasmopsis</taxon>
    </lineage>
</organism>
<accession>A0ABY5IZA7</accession>
<comment type="subcellular location">
    <subcellularLocation>
        <location evidence="1 12">Cytoplasm</location>
    </subcellularLocation>
</comment>
<keyword evidence="8 12" id="KW-0648">Protein biosynthesis</keyword>
<evidence type="ECO:0000256" key="11">
    <source>
        <dbReference type="ARBA" id="ARBA00048823"/>
    </source>
</evidence>
<evidence type="ECO:0000256" key="12">
    <source>
        <dbReference type="HAMAP-Rule" id="MF_00176"/>
    </source>
</evidence>
<keyword evidence="16" id="KW-1185">Reference proteome</keyword>
<comment type="function">
    <text evidence="12">Catalyzes the attachment of serine to tRNA(Ser). Is also able to aminoacylate tRNA(Sec) with serine, to form the misacylated tRNA L-seryl-tRNA(Sec), which will be further converted into selenocysteinyl-tRNA(Sec).</text>
</comment>
<sequence length="424" mass="48568">MLSLKYILENEKKVKVALKNRNFDLKTFNELIKEANKRGKLMFEAQSKKAELTKFSKEFAKHKNDKVKLSELQKQVAIIKKEQVKLEEEAKNIEKKVDEMLIRIPNISLDDVPLGKDEKQNKVLKNHDNLGRGLVSGVLPHYTIASNLNIIDLERAVKMSGSRYVIYKGLGARLARALMNFMLDLHVKNGYEEYSVPFIVKPEILFGTGQLPKFKEDLFALEDTKNYLIPTAEVPLTNYYNNEIIDLSKPIRMTAFTECFRSEAGSSGKDTKGIIRNHQFKKVELVKIVSEKDWEAEFNQMLEQAKLVLDELELPYRELLLCTGDLGFASRKTIDIEVWLPSEIKYREISSVSYMGDFQARRAMIRYKNEDGENVYAHTMNGSGLAIDRLIAAILENYQNKDGSITIPKKLVPYMGGISKITKE</sequence>
<dbReference type="PIRSF" id="PIRSF001529">
    <property type="entry name" value="Ser-tRNA-synth_IIa"/>
    <property type="match status" value="1"/>
</dbReference>
<feature type="binding site" evidence="12">
    <location>
        <position position="383"/>
    </location>
    <ligand>
        <name>L-serine</name>
        <dbReference type="ChEBI" id="CHEBI:33384"/>
    </ligand>
</feature>
<evidence type="ECO:0000256" key="13">
    <source>
        <dbReference type="SAM" id="Coils"/>
    </source>
</evidence>
<keyword evidence="5 12" id="KW-0436">Ligase</keyword>
<comment type="domain">
    <text evidence="12">Consists of two distinct domains, a catalytic core and a N-terminal extension that is involved in tRNA binding.</text>
</comment>
<dbReference type="PROSITE" id="PS50862">
    <property type="entry name" value="AA_TRNA_LIGASE_II"/>
    <property type="match status" value="1"/>
</dbReference>
<dbReference type="InterPro" id="IPR045864">
    <property type="entry name" value="aa-tRNA-synth_II/BPL/LPL"/>
</dbReference>
<evidence type="ECO:0000256" key="9">
    <source>
        <dbReference type="ARBA" id="ARBA00023146"/>
    </source>
</evidence>
<dbReference type="PANTHER" id="PTHR43697:SF1">
    <property type="entry name" value="SERINE--TRNA LIGASE"/>
    <property type="match status" value="1"/>
</dbReference>
<dbReference type="InterPro" id="IPR033729">
    <property type="entry name" value="SerRS_core"/>
</dbReference>
<evidence type="ECO:0000256" key="3">
    <source>
        <dbReference type="ARBA" id="ARBA00010728"/>
    </source>
</evidence>
<keyword evidence="9 12" id="KW-0030">Aminoacyl-tRNA synthetase</keyword>
<name>A0ABY5IZA7_9BACT</name>
<dbReference type="InterPro" id="IPR002314">
    <property type="entry name" value="aa-tRNA-synt_IIb"/>
</dbReference>
<evidence type="ECO:0000313" key="16">
    <source>
        <dbReference type="Proteomes" id="UP001058569"/>
    </source>
</evidence>
<dbReference type="NCBIfam" id="TIGR00414">
    <property type="entry name" value="serS"/>
    <property type="match status" value="1"/>
</dbReference>
<feature type="binding site" evidence="12">
    <location>
        <begin position="231"/>
        <end position="233"/>
    </location>
    <ligand>
        <name>L-serine</name>
        <dbReference type="ChEBI" id="CHEBI:33384"/>
    </ligand>
</feature>
<dbReference type="Gene3D" id="3.30.930.10">
    <property type="entry name" value="Bira Bifunctional Protein, Domain 2"/>
    <property type="match status" value="1"/>
</dbReference>
<dbReference type="Pfam" id="PF02403">
    <property type="entry name" value="Seryl_tRNA_N"/>
    <property type="match status" value="1"/>
</dbReference>
<dbReference type="CDD" id="cd00770">
    <property type="entry name" value="SerRS_core"/>
    <property type="match status" value="1"/>
</dbReference>
<dbReference type="InterPro" id="IPR006195">
    <property type="entry name" value="aa-tRNA-synth_II"/>
</dbReference>
<evidence type="ECO:0000256" key="2">
    <source>
        <dbReference type="ARBA" id="ARBA00005045"/>
    </source>
</evidence>
<dbReference type="InterPro" id="IPR042103">
    <property type="entry name" value="SerRS_1_N_sf"/>
</dbReference>
<comment type="similarity">
    <text evidence="3 12">Belongs to the class-II aminoacyl-tRNA synthetase family. Type-1 seryl-tRNA synthetase subfamily.</text>
</comment>
<dbReference type="InterPro" id="IPR010978">
    <property type="entry name" value="tRNA-bd_arm"/>
</dbReference>
<evidence type="ECO:0000313" key="15">
    <source>
        <dbReference type="EMBL" id="UUD35415.1"/>
    </source>
</evidence>
<evidence type="ECO:0000256" key="1">
    <source>
        <dbReference type="ARBA" id="ARBA00004496"/>
    </source>
</evidence>
<comment type="catalytic activity">
    <reaction evidence="11 12">
        <text>tRNA(Ser) + L-serine + ATP = L-seryl-tRNA(Ser) + AMP + diphosphate + H(+)</text>
        <dbReference type="Rhea" id="RHEA:12292"/>
        <dbReference type="Rhea" id="RHEA-COMP:9669"/>
        <dbReference type="Rhea" id="RHEA-COMP:9703"/>
        <dbReference type="ChEBI" id="CHEBI:15378"/>
        <dbReference type="ChEBI" id="CHEBI:30616"/>
        <dbReference type="ChEBI" id="CHEBI:33019"/>
        <dbReference type="ChEBI" id="CHEBI:33384"/>
        <dbReference type="ChEBI" id="CHEBI:78442"/>
        <dbReference type="ChEBI" id="CHEBI:78533"/>
        <dbReference type="ChEBI" id="CHEBI:456215"/>
        <dbReference type="EC" id="6.1.1.11"/>
    </reaction>
</comment>
<feature type="binding site" evidence="12">
    <location>
        <begin position="261"/>
        <end position="263"/>
    </location>
    <ligand>
        <name>ATP</name>
        <dbReference type="ChEBI" id="CHEBI:30616"/>
    </ligand>
</feature>
<evidence type="ECO:0000256" key="5">
    <source>
        <dbReference type="ARBA" id="ARBA00022598"/>
    </source>
</evidence>
<feature type="domain" description="Aminoacyl-transfer RNA synthetases class-II family profile" evidence="14">
    <location>
        <begin position="173"/>
        <end position="408"/>
    </location>
</feature>
<reference evidence="15" key="1">
    <citation type="submission" date="2022-07" db="EMBL/GenBank/DDBJ databases">
        <title>Complete genome of Mycoplasma caviae type strain G122.</title>
        <authorList>
            <person name="Spergser J."/>
        </authorList>
    </citation>
    <scope>NUCLEOTIDE SEQUENCE</scope>
    <source>
        <strain evidence="15">G122</strain>
    </source>
</reference>
<proteinExistence type="inferred from homology"/>
<dbReference type="EC" id="6.1.1.11" evidence="12"/>
<comment type="subunit">
    <text evidence="12">Homodimer. The tRNA molecule binds across the dimer.</text>
</comment>
<comment type="pathway">
    <text evidence="2 12">Aminoacyl-tRNA biosynthesis; selenocysteinyl-tRNA(Sec) biosynthesis; L-seryl-tRNA(Sec) from L-serine and tRNA(Sec): step 1/1.</text>
</comment>
<comment type="caution">
    <text evidence="12">Lacks conserved residue(s) required for the propagation of feature annotation.</text>
</comment>
<dbReference type="EMBL" id="CP101806">
    <property type="protein sequence ID" value="UUD35415.1"/>
    <property type="molecule type" value="Genomic_DNA"/>
</dbReference>
<feature type="binding site" evidence="12">
    <location>
        <begin position="348"/>
        <end position="351"/>
    </location>
    <ligand>
        <name>ATP</name>
        <dbReference type="ChEBI" id="CHEBI:30616"/>
    </ligand>
</feature>
<evidence type="ECO:0000256" key="7">
    <source>
        <dbReference type="ARBA" id="ARBA00022840"/>
    </source>
</evidence>
<gene>
    <name evidence="12 15" type="primary">serS</name>
    <name evidence="15" type="ORF">NPA07_00880</name>
</gene>
<keyword evidence="13" id="KW-0175">Coiled coil</keyword>
<dbReference type="SUPFAM" id="SSF55681">
    <property type="entry name" value="Class II aaRS and biotin synthetases"/>
    <property type="match status" value="1"/>
</dbReference>
<keyword evidence="7 12" id="KW-0067">ATP-binding</keyword>
<dbReference type="InterPro" id="IPR002317">
    <property type="entry name" value="Ser-tRNA-ligase_type_1"/>
</dbReference>
<keyword evidence="4 12" id="KW-0963">Cytoplasm</keyword>
<protein>
    <recommendedName>
        <fullName evidence="12">Serine--tRNA ligase</fullName>
        <ecNumber evidence="12">6.1.1.11</ecNumber>
    </recommendedName>
    <alternativeName>
        <fullName evidence="12">Seryl-tRNA synthetase</fullName>
        <shortName evidence="12">SerRS</shortName>
    </alternativeName>
    <alternativeName>
        <fullName evidence="12">Seryl-tRNA(Ser/Sec) synthetase</fullName>
    </alternativeName>
</protein>
<dbReference type="PANTHER" id="PTHR43697">
    <property type="entry name" value="SERYL-TRNA SYNTHETASE"/>
    <property type="match status" value="1"/>
</dbReference>
<dbReference type="GO" id="GO:0004828">
    <property type="term" value="F:serine-tRNA ligase activity"/>
    <property type="evidence" value="ECO:0007669"/>
    <property type="project" value="UniProtKB-EC"/>
</dbReference>
<dbReference type="PRINTS" id="PR00981">
    <property type="entry name" value="TRNASYNTHSER"/>
</dbReference>